<dbReference type="RefSeq" id="WP_234515588.1">
    <property type="nucleotide sequence ID" value="NZ_BAAAUF010000073.1"/>
</dbReference>
<reference evidence="3" key="1">
    <citation type="journal article" date="2019" name="Int. J. Syst. Evol. Microbiol.">
        <title>The Global Catalogue of Microorganisms (GCM) 10K type strain sequencing project: providing services to taxonomists for standard genome sequencing and annotation.</title>
        <authorList>
            <consortium name="The Broad Institute Genomics Platform"/>
            <consortium name="The Broad Institute Genome Sequencing Center for Infectious Disease"/>
            <person name="Wu L."/>
            <person name="Ma J."/>
        </authorList>
    </citation>
    <scope>NUCLEOTIDE SEQUENCE [LARGE SCALE GENOMIC DNA]</scope>
    <source>
        <strain evidence="3">JCM 9091</strain>
    </source>
</reference>
<dbReference type="Proteomes" id="UP001501532">
    <property type="component" value="Unassembled WGS sequence"/>
</dbReference>
<dbReference type="PROSITE" id="PS51318">
    <property type="entry name" value="TAT"/>
    <property type="match status" value="1"/>
</dbReference>
<accession>A0ABP6M696</accession>
<dbReference type="EMBL" id="BAAAUF010000073">
    <property type="protein sequence ID" value="GAA3071279.1"/>
    <property type="molecule type" value="Genomic_DNA"/>
</dbReference>
<feature type="signal peptide" evidence="1">
    <location>
        <begin position="1"/>
        <end position="41"/>
    </location>
</feature>
<gene>
    <name evidence="2" type="ORF">GCM10010448_62610</name>
</gene>
<evidence type="ECO:0000313" key="2">
    <source>
        <dbReference type="EMBL" id="GAA3071279.1"/>
    </source>
</evidence>
<feature type="chain" id="PRO_5046220242" description="Secreted protein" evidence="1">
    <location>
        <begin position="42"/>
        <end position="195"/>
    </location>
</feature>
<keyword evidence="1" id="KW-0732">Signal</keyword>
<sequence length="195" mass="19884">MRLSIAAQRPASKTSRGGVLRAAAITAAVAVALGTAAPLAAASEAKDATPAVSQNLIAGAAATPSDVAFTAAEVRDLIKQMKADGADPAEIAQFELYAHSLETGTPGSSFLGQGTIMRKLICAAFRHGGTWLGKVLKHVHPKAAKYAGKYGGKIADAIEGVEGWGEHALVIALVRAGVPTDVAKDLAMAIMLVAF</sequence>
<evidence type="ECO:0008006" key="4">
    <source>
        <dbReference type="Google" id="ProtNLM"/>
    </source>
</evidence>
<organism evidence="2 3">
    <name type="scientific">Streptomyces glomeratus</name>
    <dbReference type="NCBI Taxonomy" id="284452"/>
    <lineage>
        <taxon>Bacteria</taxon>
        <taxon>Bacillati</taxon>
        <taxon>Actinomycetota</taxon>
        <taxon>Actinomycetes</taxon>
        <taxon>Kitasatosporales</taxon>
        <taxon>Streptomycetaceae</taxon>
        <taxon>Streptomyces</taxon>
    </lineage>
</organism>
<evidence type="ECO:0000256" key="1">
    <source>
        <dbReference type="SAM" id="SignalP"/>
    </source>
</evidence>
<evidence type="ECO:0000313" key="3">
    <source>
        <dbReference type="Proteomes" id="UP001501532"/>
    </source>
</evidence>
<name>A0ABP6M696_9ACTN</name>
<proteinExistence type="predicted"/>
<keyword evidence="3" id="KW-1185">Reference proteome</keyword>
<dbReference type="InterPro" id="IPR006311">
    <property type="entry name" value="TAT_signal"/>
</dbReference>
<comment type="caution">
    <text evidence="2">The sequence shown here is derived from an EMBL/GenBank/DDBJ whole genome shotgun (WGS) entry which is preliminary data.</text>
</comment>
<protein>
    <recommendedName>
        <fullName evidence="4">Secreted protein</fullName>
    </recommendedName>
</protein>